<dbReference type="Proteomes" id="UP000028705">
    <property type="component" value="Unassembled WGS sequence"/>
</dbReference>
<dbReference type="eggNOG" id="ENOG5031PIE">
    <property type="taxonomic scope" value="Bacteria"/>
</dbReference>
<sequence>MDKQIQKLKSLVDDYLHRSSTDVLKEWGKPVKTFKSSDNEIWFYSQYRWGIFKDEIAFILKKDCVADIMIGQYFFWKEYKNIFHYEGQTPEYKVIKF</sequence>
<organism evidence="1 2">
    <name type="scientific">Chryseobacterium soli</name>
    <dbReference type="NCBI Taxonomy" id="445961"/>
    <lineage>
        <taxon>Bacteria</taxon>
        <taxon>Pseudomonadati</taxon>
        <taxon>Bacteroidota</taxon>
        <taxon>Flavobacteriia</taxon>
        <taxon>Flavobacteriales</taxon>
        <taxon>Weeksellaceae</taxon>
        <taxon>Chryseobacterium group</taxon>
        <taxon>Chryseobacterium</taxon>
    </lineage>
</organism>
<reference evidence="1 2" key="1">
    <citation type="submission" date="2014-07" db="EMBL/GenBank/DDBJ databases">
        <title>Genome of Chryseobacterium soli DSM 19298.</title>
        <authorList>
            <person name="Stropko S.J."/>
            <person name="Pipes S.E."/>
            <person name="Newman J."/>
        </authorList>
    </citation>
    <scope>NUCLEOTIDE SEQUENCE [LARGE SCALE GENOMIC DNA]</scope>
    <source>
        <strain evidence="1 2">DSM 19298</strain>
    </source>
</reference>
<dbReference type="RefSeq" id="WP_034715567.1">
    <property type="nucleotide sequence ID" value="NZ_JPRH01000017.1"/>
</dbReference>
<evidence type="ECO:0000313" key="1">
    <source>
        <dbReference type="EMBL" id="KFF09778.1"/>
    </source>
</evidence>
<gene>
    <name evidence="1" type="ORF">IW15_22230</name>
</gene>
<accession>A0A085ZZB4</accession>
<dbReference type="STRING" id="445961.IW15_22230"/>
<proteinExistence type="predicted"/>
<comment type="caution">
    <text evidence="1">The sequence shown here is derived from an EMBL/GenBank/DDBJ whole genome shotgun (WGS) entry which is preliminary data.</text>
</comment>
<dbReference type="OrthoDB" id="1265007at2"/>
<dbReference type="AlphaFoldDB" id="A0A085ZZB4"/>
<dbReference type="EMBL" id="JPRH01000017">
    <property type="protein sequence ID" value="KFF09778.1"/>
    <property type="molecule type" value="Genomic_DNA"/>
</dbReference>
<keyword evidence="2" id="KW-1185">Reference proteome</keyword>
<evidence type="ECO:0000313" key="2">
    <source>
        <dbReference type="Proteomes" id="UP000028705"/>
    </source>
</evidence>
<name>A0A085ZZB4_9FLAO</name>
<protein>
    <submittedName>
        <fullName evidence="1">Uncharacterized protein</fullName>
    </submittedName>
</protein>